<dbReference type="Pfam" id="PF13548">
    <property type="entry name" value="DUF4126"/>
    <property type="match status" value="1"/>
</dbReference>
<accession>A0A939GFB8</accession>
<protein>
    <submittedName>
        <fullName evidence="3">DUF4126 family protein</fullName>
    </submittedName>
</protein>
<evidence type="ECO:0000313" key="3">
    <source>
        <dbReference type="EMBL" id="MBO0936194.1"/>
    </source>
</evidence>
<name>A0A939GFB8_9BACT</name>
<keyword evidence="1" id="KW-0472">Membrane</keyword>
<organism evidence="3 4">
    <name type="scientific">Fibrella rubiginis</name>
    <dbReference type="NCBI Taxonomy" id="2817060"/>
    <lineage>
        <taxon>Bacteria</taxon>
        <taxon>Pseudomonadati</taxon>
        <taxon>Bacteroidota</taxon>
        <taxon>Cytophagia</taxon>
        <taxon>Cytophagales</taxon>
        <taxon>Spirosomataceae</taxon>
        <taxon>Fibrella</taxon>
    </lineage>
</organism>
<dbReference type="EMBL" id="JAFMYV010000002">
    <property type="protein sequence ID" value="MBO0936194.1"/>
    <property type="molecule type" value="Genomic_DNA"/>
</dbReference>
<evidence type="ECO:0000256" key="1">
    <source>
        <dbReference type="SAM" id="Phobius"/>
    </source>
</evidence>
<keyword evidence="1" id="KW-0812">Transmembrane</keyword>
<gene>
    <name evidence="3" type="ORF">J2I47_06515</name>
</gene>
<feature type="domain" description="DUF4126" evidence="2">
    <location>
        <begin position="7"/>
        <end position="152"/>
    </location>
</feature>
<proteinExistence type="predicted"/>
<dbReference type="RefSeq" id="WP_207363731.1">
    <property type="nucleotide sequence ID" value="NZ_JAFMYV010000002.1"/>
</dbReference>
<comment type="caution">
    <text evidence="3">The sequence shown here is derived from an EMBL/GenBank/DDBJ whole genome shotgun (WGS) entry which is preliminary data.</text>
</comment>
<dbReference type="InterPro" id="IPR025196">
    <property type="entry name" value="DUF4126"/>
</dbReference>
<dbReference type="Proteomes" id="UP000664034">
    <property type="component" value="Unassembled WGS sequence"/>
</dbReference>
<evidence type="ECO:0000259" key="2">
    <source>
        <dbReference type="Pfam" id="PF13548"/>
    </source>
</evidence>
<keyword evidence="4" id="KW-1185">Reference proteome</keyword>
<sequence>MKSSPLSAFSIGVVSGMRAFSGPALVSQKLSAETPNPLFNSRLAFMASPKVANVFKVLAGGELIGDKIPHGPDRISPPQLIARLASGATSGAVLSEARGASVRVGALLGAAGALAGAFAFFHLRRYLNHDQDVPDPLLAVIEDAITYGAGWAVVK</sequence>
<dbReference type="AlphaFoldDB" id="A0A939GFB8"/>
<reference evidence="3" key="1">
    <citation type="submission" date="2021-03" db="EMBL/GenBank/DDBJ databases">
        <title>Fibrella sp. HMF5335 genome sequencing and assembly.</title>
        <authorList>
            <person name="Kang H."/>
            <person name="Kim H."/>
            <person name="Bae S."/>
            <person name="Joh K."/>
        </authorList>
    </citation>
    <scope>NUCLEOTIDE SEQUENCE</scope>
    <source>
        <strain evidence="3">HMF5335</strain>
    </source>
</reference>
<keyword evidence="1" id="KW-1133">Transmembrane helix</keyword>
<feature type="transmembrane region" description="Helical" evidence="1">
    <location>
        <begin position="100"/>
        <end position="121"/>
    </location>
</feature>
<evidence type="ECO:0000313" key="4">
    <source>
        <dbReference type="Proteomes" id="UP000664034"/>
    </source>
</evidence>